<dbReference type="HOGENOM" id="CLU_037423_3_0_12"/>
<evidence type="ECO:0000256" key="4">
    <source>
        <dbReference type="ARBA" id="ARBA00022723"/>
    </source>
</evidence>
<dbReference type="AlphaFoldDB" id="E1RAU8"/>
<organism evidence="6 7">
    <name type="scientific">Sediminispirochaeta smaragdinae (strain DSM 11293 / JCM 15392 / SEBR 4228)</name>
    <name type="common">Spirochaeta smaragdinae</name>
    <dbReference type="NCBI Taxonomy" id="573413"/>
    <lineage>
        <taxon>Bacteria</taxon>
        <taxon>Pseudomonadati</taxon>
        <taxon>Spirochaetota</taxon>
        <taxon>Spirochaetia</taxon>
        <taxon>Spirochaetales</taxon>
        <taxon>Spirochaetaceae</taxon>
        <taxon>Sediminispirochaeta</taxon>
    </lineage>
</organism>
<comment type="similarity">
    <text evidence="1">Belongs to the GTP cyclohydrolase I type 2/NIF3 family.</text>
</comment>
<feature type="binding site" evidence="5">
    <location>
        <position position="103"/>
    </location>
    <ligand>
        <name>a divalent metal cation</name>
        <dbReference type="ChEBI" id="CHEBI:60240"/>
        <label>1</label>
    </ligand>
</feature>
<evidence type="ECO:0000256" key="5">
    <source>
        <dbReference type="PIRSR" id="PIRSR602678-1"/>
    </source>
</evidence>
<reference evidence="6 7" key="1">
    <citation type="journal article" date="2010" name="Stand. Genomic Sci.">
        <title>Complete genome sequence of Spirochaeta smaragdinae type strain (SEBR 4228).</title>
        <authorList>
            <person name="Mavromatis K."/>
            <person name="Yasawong M."/>
            <person name="Chertkov O."/>
            <person name="Lapidus A."/>
            <person name="Lucas S."/>
            <person name="Nolan M."/>
            <person name="Del Rio T.G."/>
            <person name="Tice H."/>
            <person name="Cheng J.F."/>
            <person name="Pitluck S."/>
            <person name="Liolios K."/>
            <person name="Ivanova N."/>
            <person name="Tapia R."/>
            <person name="Han C."/>
            <person name="Bruce D."/>
            <person name="Goodwin L."/>
            <person name="Pati A."/>
            <person name="Chen A."/>
            <person name="Palaniappan K."/>
            <person name="Land M."/>
            <person name="Hauser L."/>
            <person name="Chang Y.J."/>
            <person name="Jeffries C.D."/>
            <person name="Detter J.C."/>
            <person name="Rohde M."/>
            <person name="Brambilla E."/>
            <person name="Spring S."/>
            <person name="Goker M."/>
            <person name="Sikorski J."/>
            <person name="Woyke T."/>
            <person name="Bristow J."/>
            <person name="Eisen J.A."/>
            <person name="Markowitz V."/>
            <person name="Hugenholtz P."/>
            <person name="Klenk H.P."/>
            <person name="Kyrpides N.C."/>
        </authorList>
    </citation>
    <scope>NUCLEOTIDE SEQUENCE [LARGE SCALE GENOMIC DNA]</scope>
    <source>
        <strain evidence="7">DSM 11293 / JCM 15392 / SEBR 4228</strain>
    </source>
</reference>
<comment type="subunit">
    <text evidence="2">Homohexamer.</text>
</comment>
<dbReference type="SUPFAM" id="SSF102705">
    <property type="entry name" value="NIF3 (NGG1p interacting factor 3)-like"/>
    <property type="match status" value="1"/>
</dbReference>
<evidence type="ECO:0000256" key="3">
    <source>
        <dbReference type="ARBA" id="ARBA00022112"/>
    </source>
</evidence>
<feature type="binding site" evidence="5">
    <location>
        <position position="66"/>
    </location>
    <ligand>
        <name>a divalent metal cation</name>
        <dbReference type="ChEBI" id="CHEBI:60240"/>
        <label>1</label>
    </ligand>
</feature>
<dbReference type="FunFam" id="3.40.1390.30:FF:000001">
    <property type="entry name" value="GTP cyclohydrolase 1 type 2"/>
    <property type="match status" value="1"/>
</dbReference>
<dbReference type="Pfam" id="PF01784">
    <property type="entry name" value="DUF34_NIF3"/>
    <property type="match status" value="1"/>
</dbReference>
<evidence type="ECO:0000256" key="1">
    <source>
        <dbReference type="ARBA" id="ARBA00006964"/>
    </source>
</evidence>
<dbReference type="GO" id="GO:0046872">
    <property type="term" value="F:metal ion binding"/>
    <property type="evidence" value="ECO:0007669"/>
    <property type="project" value="UniProtKB-KW"/>
</dbReference>
<evidence type="ECO:0000256" key="2">
    <source>
        <dbReference type="ARBA" id="ARBA00011643"/>
    </source>
</evidence>
<dbReference type="PANTHER" id="PTHR13799">
    <property type="entry name" value="NGG1 INTERACTING FACTOR 3"/>
    <property type="match status" value="1"/>
</dbReference>
<name>E1RAU8_SEDSS</name>
<protein>
    <recommendedName>
        <fullName evidence="3">GTP cyclohydrolase 1 type 2 homolog</fullName>
    </recommendedName>
</protein>
<proteinExistence type="inferred from homology"/>
<sequence>MTVSELDAYFRSILAIDDLAGVDYSLNGLQVGRFDMPVRKVAFAVDACEESILRTKDIGAQMLFVHHGLFWGKEQSITGSHYRRIAALIENDIALYAAHLPLDMHETYGNNAGLAKQLGLKDIEPFGVFRRVRIGCAGRFETPQTIDDVLALLEMDREELLGVLAFGPEKISSVAIISGGADKDVEQAIEKGVDLYLTGELSHQVYHLCQESGINLIAAGHYRTEVYGVQLMAGKLEADTGIETCFIDLPTGL</sequence>
<dbReference type="InterPro" id="IPR036069">
    <property type="entry name" value="DUF34/NIF3_sf"/>
</dbReference>
<keyword evidence="4 5" id="KW-0479">Metal-binding</keyword>
<gene>
    <name evidence="6" type="ordered locus">Spirs_0322</name>
</gene>
<dbReference type="PANTHER" id="PTHR13799:SF14">
    <property type="entry name" value="GTP CYCLOHYDROLASE 1 TYPE 2 HOMOLOG"/>
    <property type="match status" value="1"/>
</dbReference>
<dbReference type="InterPro" id="IPR002678">
    <property type="entry name" value="DUF34/NIF3"/>
</dbReference>
<dbReference type="RefSeq" id="WP_013252942.1">
    <property type="nucleotide sequence ID" value="NC_014364.1"/>
</dbReference>
<feature type="binding site" evidence="5">
    <location>
        <position position="221"/>
    </location>
    <ligand>
        <name>a divalent metal cation</name>
        <dbReference type="ChEBI" id="CHEBI:60240"/>
        <label>1</label>
    </ligand>
</feature>
<accession>E1RAU8</accession>
<dbReference type="Gene3D" id="3.40.1390.30">
    <property type="entry name" value="NIF3 (NGG1p interacting factor 3)-like"/>
    <property type="match status" value="2"/>
</dbReference>
<dbReference type="KEGG" id="ssm:Spirs_0322"/>
<dbReference type="OrthoDB" id="9792792at2"/>
<keyword evidence="7" id="KW-1185">Reference proteome</keyword>
<evidence type="ECO:0000313" key="7">
    <source>
        <dbReference type="Proteomes" id="UP000002318"/>
    </source>
</evidence>
<evidence type="ECO:0000313" key="6">
    <source>
        <dbReference type="EMBL" id="ADK79478.1"/>
    </source>
</evidence>
<feature type="binding site" evidence="5">
    <location>
        <position position="225"/>
    </location>
    <ligand>
        <name>a divalent metal cation</name>
        <dbReference type="ChEBI" id="CHEBI:60240"/>
        <label>1</label>
    </ligand>
</feature>
<feature type="binding site" evidence="5">
    <location>
        <position position="67"/>
    </location>
    <ligand>
        <name>a divalent metal cation</name>
        <dbReference type="ChEBI" id="CHEBI:60240"/>
        <label>1</label>
    </ligand>
</feature>
<dbReference type="Proteomes" id="UP000002318">
    <property type="component" value="Chromosome"/>
</dbReference>
<dbReference type="GO" id="GO:0005737">
    <property type="term" value="C:cytoplasm"/>
    <property type="evidence" value="ECO:0007669"/>
    <property type="project" value="TreeGrafter"/>
</dbReference>
<dbReference type="eggNOG" id="COG0327">
    <property type="taxonomic scope" value="Bacteria"/>
</dbReference>
<dbReference type="EMBL" id="CP002116">
    <property type="protein sequence ID" value="ADK79478.1"/>
    <property type="molecule type" value="Genomic_DNA"/>
</dbReference>
<dbReference type="STRING" id="573413.Spirs_0322"/>
<dbReference type="NCBIfam" id="TIGR00486">
    <property type="entry name" value="YbgI_SA1388"/>
    <property type="match status" value="1"/>
</dbReference>